<reference evidence="2" key="1">
    <citation type="submission" date="2023-01" db="EMBL/GenBank/DDBJ databases">
        <title>Complete genome sequence of Planctobacterium marinum strain Dej080120_11.</title>
        <authorList>
            <person name="Ueki S."/>
            <person name="Maruyama F."/>
        </authorList>
    </citation>
    <scope>NUCLEOTIDE SEQUENCE</scope>
    <source>
        <strain evidence="2">Dej080120_11</strain>
    </source>
</reference>
<proteinExistence type="predicted"/>
<keyword evidence="3" id="KW-1185">Reference proteome</keyword>
<dbReference type="InterPro" id="IPR016181">
    <property type="entry name" value="Acyl_CoA_acyltransferase"/>
</dbReference>
<dbReference type="SUPFAM" id="SSF55729">
    <property type="entry name" value="Acyl-CoA N-acyltransferases (Nat)"/>
    <property type="match status" value="1"/>
</dbReference>
<sequence>MICFATSKDAGVLAALAMQVWLETYAKNGVTEEHAKYVFSSFTAQSFEKLINSSSHEVIAVFSDDVLAGLAVINLESHYQTAEHGFEIERLYIHPGFRKAGYGRAMLSFISAQIGTRFWLYTWIENDSNTFYERLGFNKIGEHRFYFGAQEVENNIYACVGS</sequence>
<feature type="domain" description="N-acetyltransferase" evidence="1">
    <location>
        <begin position="18"/>
        <end position="159"/>
    </location>
</feature>
<dbReference type="Gene3D" id="3.40.630.30">
    <property type="match status" value="1"/>
</dbReference>
<name>A0AA48KSF7_9ALTE</name>
<evidence type="ECO:0000313" key="3">
    <source>
        <dbReference type="Proteomes" id="UP001333710"/>
    </source>
</evidence>
<dbReference type="PROSITE" id="PS51186">
    <property type="entry name" value="GNAT"/>
    <property type="match status" value="1"/>
</dbReference>
<dbReference type="InterPro" id="IPR000182">
    <property type="entry name" value="GNAT_dom"/>
</dbReference>
<dbReference type="GO" id="GO:0016747">
    <property type="term" value="F:acyltransferase activity, transferring groups other than amino-acyl groups"/>
    <property type="evidence" value="ECO:0007669"/>
    <property type="project" value="InterPro"/>
</dbReference>
<evidence type="ECO:0000259" key="1">
    <source>
        <dbReference type="PROSITE" id="PS51186"/>
    </source>
</evidence>
<dbReference type="AlphaFoldDB" id="A0AA48KSF7"/>
<dbReference type="KEGG" id="pmaw:MACH26_19600"/>
<dbReference type="EMBL" id="AP027272">
    <property type="protein sequence ID" value="BDX06439.1"/>
    <property type="molecule type" value="Genomic_DNA"/>
</dbReference>
<accession>A0AA48KSF7</accession>
<gene>
    <name evidence="2" type="primary">paiA</name>
    <name evidence="2" type="ORF">MACH26_19600</name>
</gene>
<dbReference type="RefSeq" id="WP_338292456.1">
    <property type="nucleotide sequence ID" value="NZ_AP027272.1"/>
</dbReference>
<dbReference type="Pfam" id="PF13508">
    <property type="entry name" value="Acetyltransf_7"/>
    <property type="match status" value="1"/>
</dbReference>
<organism evidence="2 3">
    <name type="scientific">Planctobacterium marinum</name>
    <dbReference type="NCBI Taxonomy" id="1631968"/>
    <lineage>
        <taxon>Bacteria</taxon>
        <taxon>Pseudomonadati</taxon>
        <taxon>Pseudomonadota</taxon>
        <taxon>Gammaproteobacteria</taxon>
        <taxon>Alteromonadales</taxon>
        <taxon>Alteromonadaceae</taxon>
        <taxon>Planctobacterium</taxon>
    </lineage>
</organism>
<evidence type="ECO:0000313" key="2">
    <source>
        <dbReference type="EMBL" id="BDX06439.1"/>
    </source>
</evidence>
<dbReference type="Proteomes" id="UP001333710">
    <property type="component" value="Chromosome"/>
</dbReference>
<dbReference type="CDD" id="cd04301">
    <property type="entry name" value="NAT_SF"/>
    <property type="match status" value="1"/>
</dbReference>
<protein>
    <submittedName>
        <fullName evidence="2">Spermidine/spermine N(1)-acetyltransferase</fullName>
    </submittedName>
</protein>